<proteinExistence type="inferred from homology"/>
<keyword evidence="5 12" id="KW-0963">Cytoplasm</keyword>
<comment type="subunit">
    <text evidence="3 12">Oligomeric complex that consists of at least the alpha, beta, beta', gamma, delta, epsilon and zeta subunits.</text>
</comment>
<dbReference type="AlphaFoldDB" id="A0AAD6NKC4"/>
<dbReference type="Proteomes" id="UP001221413">
    <property type="component" value="Unassembled WGS sequence"/>
</dbReference>
<dbReference type="FunFam" id="3.30.450.60:FF:000013">
    <property type="entry name" value="Coatomer subunit zeta"/>
    <property type="match status" value="1"/>
</dbReference>
<dbReference type="InterPro" id="IPR022775">
    <property type="entry name" value="AP_mu_sigma_su"/>
</dbReference>
<dbReference type="PANTHER" id="PTHR11043">
    <property type="entry name" value="ZETA-COAT PROTEIN"/>
    <property type="match status" value="1"/>
</dbReference>
<feature type="domain" description="AP complex mu/sigma subunit" evidence="14">
    <location>
        <begin position="60"/>
        <end position="207"/>
    </location>
</feature>
<evidence type="ECO:0000259" key="14">
    <source>
        <dbReference type="Pfam" id="PF01217"/>
    </source>
</evidence>
<evidence type="ECO:0000313" key="15">
    <source>
        <dbReference type="EMBL" id="KAJ6262631.1"/>
    </source>
</evidence>
<comment type="function">
    <text evidence="11">The coatomer is a cytosolic protein complex that binds to dilysine motifs and reversibly associates with Golgi non-clathrin-coated vesicles, which further mediate biosynthetic protein transport from the ER, via the Golgi up to the trans Golgi network. Coatomer complex is required for budding from Golgi membranes, and is essential for the retrograde Golgi-to-ER transport of dilysine-tagged proteins. The zeta subunit may be involved in regulating the coat assembly and, hence, the rate of biosynthetic protein transport due to its association-dissociation properties with the coatomer complex.</text>
</comment>
<evidence type="ECO:0000256" key="10">
    <source>
        <dbReference type="ARBA" id="ARBA00023329"/>
    </source>
</evidence>
<dbReference type="InterPro" id="IPR039652">
    <property type="entry name" value="Coatomer_zeta"/>
</dbReference>
<keyword evidence="10 12" id="KW-0968">Cytoplasmic vesicle</keyword>
<comment type="caution">
    <text evidence="15">The sequence shown here is derived from an EMBL/GenBank/DDBJ whole genome shotgun (WGS) entry which is preliminary data.</text>
</comment>
<keyword evidence="9 12" id="KW-0472">Membrane</keyword>
<evidence type="ECO:0000256" key="3">
    <source>
        <dbReference type="ARBA" id="ARBA00011775"/>
    </source>
</evidence>
<organism evidence="15 16">
    <name type="scientific">Drechslerella dactyloides</name>
    <name type="common">Nematode-trapping fungus</name>
    <name type="synonym">Arthrobotrys dactyloides</name>
    <dbReference type="NCBI Taxonomy" id="74499"/>
    <lineage>
        <taxon>Eukaryota</taxon>
        <taxon>Fungi</taxon>
        <taxon>Dikarya</taxon>
        <taxon>Ascomycota</taxon>
        <taxon>Pezizomycotina</taxon>
        <taxon>Orbiliomycetes</taxon>
        <taxon>Orbiliales</taxon>
        <taxon>Orbiliaceae</taxon>
        <taxon>Drechslerella</taxon>
    </lineage>
</organism>
<dbReference type="EMBL" id="JAQGDS010000003">
    <property type="protein sequence ID" value="KAJ6262631.1"/>
    <property type="molecule type" value="Genomic_DNA"/>
</dbReference>
<evidence type="ECO:0000256" key="4">
    <source>
        <dbReference type="ARBA" id="ARBA00022448"/>
    </source>
</evidence>
<evidence type="ECO:0000313" key="16">
    <source>
        <dbReference type="Proteomes" id="UP001221413"/>
    </source>
</evidence>
<dbReference type="GO" id="GO:0030126">
    <property type="term" value="C:COPI vesicle coat"/>
    <property type="evidence" value="ECO:0007669"/>
    <property type="project" value="UniProtKB-UniRule"/>
</dbReference>
<dbReference type="SUPFAM" id="SSF64356">
    <property type="entry name" value="SNARE-like"/>
    <property type="match status" value="1"/>
</dbReference>
<dbReference type="Pfam" id="PF01217">
    <property type="entry name" value="Clat_adaptor_s"/>
    <property type="match status" value="1"/>
</dbReference>
<reference evidence="15" key="1">
    <citation type="submission" date="2023-01" db="EMBL/GenBank/DDBJ databases">
        <title>The chitinases involved in constricting ring structure development in the nematode-trapping fungus Drechslerella dactyloides.</title>
        <authorList>
            <person name="Wang R."/>
            <person name="Zhang L."/>
            <person name="Tang P."/>
            <person name="Li S."/>
            <person name="Liang L."/>
        </authorList>
    </citation>
    <scope>NUCLEOTIDE SEQUENCE</scope>
    <source>
        <strain evidence="15">YMF1.00031</strain>
    </source>
</reference>
<feature type="signal peptide" evidence="13">
    <location>
        <begin position="1"/>
        <end position="18"/>
    </location>
</feature>
<dbReference type="GO" id="GO:0006890">
    <property type="term" value="P:retrograde vesicle-mediated transport, Golgi to endoplasmic reticulum"/>
    <property type="evidence" value="ECO:0007669"/>
    <property type="project" value="UniProtKB-UniRule"/>
</dbReference>
<sequence length="245" mass="26665">MPDTLGVFLALNVAGAAAANVSCPIQTDISKPQLQLHLDITILPDTRPIATMPGNLSLFTVNAILILDQDGARVLAKYYAAPHPTAPGEPGSNPYPTLKEQQDFEKGLFAKTAKQSNDIILYDNRIVVYKPESDITLYVIGSLAENEILLYNVVLALRDALSILLKNATDKRTIIENYDMVSLAVDEIVDDGIVLETDPAAVAARVSKPPAHELNPQKLDFSEQGLYNAWNIGSKMLANKLREGL</sequence>
<keyword evidence="6 12" id="KW-0931">ER-Golgi transport</keyword>
<accession>A0AAD6NKC4</accession>
<keyword evidence="16" id="KW-1185">Reference proteome</keyword>
<dbReference type="GO" id="GO:0006886">
    <property type="term" value="P:intracellular protein transport"/>
    <property type="evidence" value="ECO:0007669"/>
    <property type="project" value="TreeGrafter"/>
</dbReference>
<name>A0AAD6NKC4_DREDA</name>
<keyword evidence="13" id="KW-0732">Signal</keyword>
<gene>
    <name evidence="15" type="ORF">Dda_3443</name>
</gene>
<comment type="similarity">
    <text evidence="2 12">Belongs to the adaptor complexes small subunit family.</text>
</comment>
<dbReference type="GO" id="GO:0000139">
    <property type="term" value="C:Golgi membrane"/>
    <property type="evidence" value="ECO:0007669"/>
    <property type="project" value="UniProtKB-SubCell"/>
</dbReference>
<dbReference type="CDD" id="cd14829">
    <property type="entry name" value="Zeta-COP"/>
    <property type="match status" value="1"/>
</dbReference>
<protein>
    <recommendedName>
        <fullName evidence="12">Coatomer subunit zeta</fullName>
    </recommendedName>
</protein>
<evidence type="ECO:0000256" key="8">
    <source>
        <dbReference type="ARBA" id="ARBA00023034"/>
    </source>
</evidence>
<feature type="chain" id="PRO_5041973525" description="Coatomer subunit zeta" evidence="13">
    <location>
        <begin position="19"/>
        <end position="245"/>
    </location>
</feature>
<evidence type="ECO:0000256" key="6">
    <source>
        <dbReference type="ARBA" id="ARBA00022892"/>
    </source>
</evidence>
<evidence type="ECO:0000256" key="12">
    <source>
        <dbReference type="RuleBase" id="RU366053"/>
    </source>
</evidence>
<dbReference type="Gene3D" id="3.30.450.60">
    <property type="match status" value="1"/>
</dbReference>
<keyword evidence="7 12" id="KW-0653">Protein transport</keyword>
<keyword evidence="8 12" id="KW-0333">Golgi apparatus</keyword>
<comment type="subcellular location">
    <subcellularLocation>
        <location evidence="12">Cytoplasm</location>
    </subcellularLocation>
    <subcellularLocation>
        <location evidence="1 12">Golgi apparatus membrane</location>
        <topology evidence="1 12">Peripheral membrane protein</topology>
        <orientation evidence="1 12">Cytoplasmic side</orientation>
    </subcellularLocation>
    <subcellularLocation>
        <location evidence="12">Cytoplasmic vesicle</location>
        <location evidence="12">COPI-coated vesicle membrane</location>
        <topology evidence="12">Peripheral membrane protein</topology>
        <orientation evidence="12">Cytoplasmic side</orientation>
    </subcellularLocation>
</comment>
<dbReference type="GO" id="GO:0006891">
    <property type="term" value="P:intra-Golgi vesicle-mediated transport"/>
    <property type="evidence" value="ECO:0007669"/>
    <property type="project" value="TreeGrafter"/>
</dbReference>
<dbReference type="PANTHER" id="PTHR11043:SF0">
    <property type="entry name" value="COATOMER SUBUNIT ZETA"/>
    <property type="match status" value="1"/>
</dbReference>
<dbReference type="InterPro" id="IPR011012">
    <property type="entry name" value="Longin-like_dom_sf"/>
</dbReference>
<evidence type="ECO:0000256" key="11">
    <source>
        <dbReference type="ARBA" id="ARBA00045555"/>
    </source>
</evidence>
<evidence type="ECO:0000256" key="5">
    <source>
        <dbReference type="ARBA" id="ARBA00022490"/>
    </source>
</evidence>
<evidence type="ECO:0000256" key="13">
    <source>
        <dbReference type="SAM" id="SignalP"/>
    </source>
</evidence>
<evidence type="ECO:0000256" key="2">
    <source>
        <dbReference type="ARBA" id="ARBA00006972"/>
    </source>
</evidence>
<keyword evidence="4 12" id="KW-0813">Transport</keyword>
<evidence type="ECO:0000256" key="7">
    <source>
        <dbReference type="ARBA" id="ARBA00022927"/>
    </source>
</evidence>
<evidence type="ECO:0000256" key="9">
    <source>
        <dbReference type="ARBA" id="ARBA00023136"/>
    </source>
</evidence>
<evidence type="ECO:0000256" key="1">
    <source>
        <dbReference type="ARBA" id="ARBA00004255"/>
    </source>
</evidence>